<dbReference type="Proteomes" id="UP000184188">
    <property type="component" value="Unassembled WGS sequence"/>
</dbReference>
<evidence type="ECO:0000313" key="2">
    <source>
        <dbReference type="EMBL" id="OJJ43624.1"/>
    </source>
</evidence>
<evidence type="ECO:0000259" key="1">
    <source>
        <dbReference type="Pfam" id="PF12937"/>
    </source>
</evidence>
<feature type="domain" description="F-box" evidence="1">
    <location>
        <begin position="12"/>
        <end position="68"/>
    </location>
</feature>
<proteinExistence type="predicted"/>
<protein>
    <recommendedName>
        <fullName evidence="1">F-box domain-containing protein</fullName>
    </recommendedName>
</protein>
<dbReference type="Pfam" id="PF12937">
    <property type="entry name" value="F-box-like"/>
    <property type="match status" value="1"/>
</dbReference>
<dbReference type="AlphaFoldDB" id="A0A1L9S8Z8"/>
<dbReference type="InterPro" id="IPR032675">
    <property type="entry name" value="LRR_dom_sf"/>
</dbReference>
<sequence>MDISQSRRLQAFDTLPPEILLQILGYLNRPWKEDDGPVTGRMDVKSLRLVSRSFAAVSASILFQDLYISRCFERLEIVQRVARDPDCAHGVKRLVCHGGRYGPRCLEWADWRSEEFYNLHISRCDQCMPCWQVHTETNDIPPSMRDQDAQKHLGQCAEEHLGAHLKLYQKLYKDWLDIVKKALDYQCLVESLPAFPSLHTVIYRPSMPDRYPKSPEDPPPCRIPEIPLSAPRFWRGKERFQDAVHLLRAVGGAANKVTALDVVVNADFLDHLRRLPAEELAQIVSLFSRLHELHLCIVTEELIFSRPLPSGVLDKLLGAAKQLQVLDLSFSAETKQDLVTVAPRGYFSDMPLSGCLGPAASMTTPDPFPHLKSLLLAGLSITGEELIAFLLAHRKLQVLHFDSLILNGGQWAMVGAAAALHLPWTELKCNRLIQTDSVHQISVPEEWRKSPEWHEGFDYGIFFKLDESGSMSRSR</sequence>
<dbReference type="GeneID" id="34616857"/>
<dbReference type="OrthoDB" id="4986826at2759"/>
<dbReference type="InterPro" id="IPR001810">
    <property type="entry name" value="F-box_dom"/>
</dbReference>
<dbReference type="Gene3D" id="3.80.10.10">
    <property type="entry name" value="Ribonuclease Inhibitor"/>
    <property type="match status" value="1"/>
</dbReference>
<accession>A0A1L9S8Z8</accession>
<dbReference type="VEuPathDB" id="FungiDB:ASPZODRAFT_903953"/>
<evidence type="ECO:0000313" key="3">
    <source>
        <dbReference type="Proteomes" id="UP000184188"/>
    </source>
</evidence>
<dbReference type="SUPFAM" id="SSF52047">
    <property type="entry name" value="RNI-like"/>
    <property type="match status" value="1"/>
</dbReference>
<dbReference type="STRING" id="1073090.A0A1L9S8Z8"/>
<name>A0A1L9S8Z8_9EURO</name>
<dbReference type="RefSeq" id="XP_022578134.1">
    <property type="nucleotide sequence ID" value="XM_022730393.1"/>
</dbReference>
<gene>
    <name evidence="2" type="ORF">ASPZODRAFT_903953</name>
</gene>
<reference evidence="3" key="1">
    <citation type="journal article" date="2017" name="Genome Biol.">
        <title>Comparative genomics reveals high biological diversity and specific adaptations in the industrially and medically important fungal genus Aspergillus.</title>
        <authorList>
            <person name="de Vries R.P."/>
            <person name="Riley R."/>
            <person name="Wiebenga A."/>
            <person name="Aguilar-Osorio G."/>
            <person name="Amillis S."/>
            <person name="Uchima C.A."/>
            <person name="Anderluh G."/>
            <person name="Asadollahi M."/>
            <person name="Askin M."/>
            <person name="Barry K."/>
            <person name="Battaglia E."/>
            <person name="Bayram O."/>
            <person name="Benocci T."/>
            <person name="Braus-Stromeyer S.A."/>
            <person name="Caldana C."/>
            <person name="Canovas D."/>
            <person name="Cerqueira G.C."/>
            <person name="Chen F."/>
            <person name="Chen W."/>
            <person name="Choi C."/>
            <person name="Clum A."/>
            <person name="Dos Santos R.A."/>
            <person name="Damasio A.R."/>
            <person name="Diallinas G."/>
            <person name="Emri T."/>
            <person name="Fekete E."/>
            <person name="Flipphi M."/>
            <person name="Freyberg S."/>
            <person name="Gallo A."/>
            <person name="Gournas C."/>
            <person name="Habgood R."/>
            <person name="Hainaut M."/>
            <person name="Harispe M.L."/>
            <person name="Henrissat B."/>
            <person name="Hilden K.S."/>
            <person name="Hope R."/>
            <person name="Hossain A."/>
            <person name="Karabika E."/>
            <person name="Karaffa L."/>
            <person name="Karanyi Z."/>
            <person name="Krasevec N."/>
            <person name="Kuo A."/>
            <person name="Kusch H."/>
            <person name="LaButti K."/>
            <person name="Lagendijk E.L."/>
            <person name="Lapidus A."/>
            <person name="Levasseur A."/>
            <person name="Lindquist E."/>
            <person name="Lipzen A."/>
            <person name="Logrieco A.F."/>
            <person name="MacCabe A."/>
            <person name="Maekelae M.R."/>
            <person name="Malavazi I."/>
            <person name="Melin P."/>
            <person name="Meyer V."/>
            <person name="Mielnichuk N."/>
            <person name="Miskei M."/>
            <person name="Molnar A.P."/>
            <person name="Mule G."/>
            <person name="Ngan C.Y."/>
            <person name="Orejas M."/>
            <person name="Orosz E."/>
            <person name="Ouedraogo J.P."/>
            <person name="Overkamp K.M."/>
            <person name="Park H.-S."/>
            <person name="Perrone G."/>
            <person name="Piumi F."/>
            <person name="Punt P.J."/>
            <person name="Ram A.F."/>
            <person name="Ramon A."/>
            <person name="Rauscher S."/>
            <person name="Record E."/>
            <person name="Riano-Pachon D.M."/>
            <person name="Robert V."/>
            <person name="Roehrig J."/>
            <person name="Ruller R."/>
            <person name="Salamov A."/>
            <person name="Salih N.S."/>
            <person name="Samson R.A."/>
            <person name="Sandor E."/>
            <person name="Sanguinetti M."/>
            <person name="Schuetze T."/>
            <person name="Sepcic K."/>
            <person name="Shelest E."/>
            <person name="Sherlock G."/>
            <person name="Sophianopoulou V."/>
            <person name="Squina F.M."/>
            <person name="Sun H."/>
            <person name="Susca A."/>
            <person name="Todd R.B."/>
            <person name="Tsang A."/>
            <person name="Unkles S.E."/>
            <person name="van de Wiele N."/>
            <person name="van Rossen-Uffink D."/>
            <person name="Oliveira J.V."/>
            <person name="Vesth T.C."/>
            <person name="Visser J."/>
            <person name="Yu J.-H."/>
            <person name="Zhou M."/>
            <person name="Andersen M.R."/>
            <person name="Archer D.B."/>
            <person name="Baker S.E."/>
            <person name="Benoit I."/>
            <person name="Brakhage A.A."/>
            <person name="Braus G.H."/>
            <person name="Fischer R."/>
            <person name="Frisvad J.C."/>
            <person name="Goldman G.H."/>
            <person name="Houbraken J."/>
            <person name="Oakley B."/>
            <person name="Pocsi I."/>
            <person name="Scazzocchio C."/>
            <person name="Seiboth B."/>
            <person name="vanKuyk P.A."/>
            <person name="Wortman J."/>
            <person name="Dyer P.S."/>
            <person name="Grigoriev I.V."/>
        </authorList>
    </citation>
    <scope>NUCLEOTIDE SEQUENCE [LARGE SCALE GENOMIC DNA]</scope>
    <source>
        <strain evidence="3">CBS 506.65</strain>
    </source>
</reference>
<keyword evidence="3" id="KW-1185">Reference proteome</keyword>
<organism evidence="2 3">
    <name type="scientific">Penicilliopsis zonata CBS 506.65</name>
    <dbReference type="NCBI Taxonomy" id="1073090"/>
    <lineage>
        <taxon>Eukaryota</taxon>
        <taxon>Fungi</taxon>
        <taxon>Dikarya</taxon>
        <taxon>Ascomycota</taxon>
        <taxon>Pezizomycotina</taxon>
        <taxon>Eurotiomycetes</taxon>
        <taxon>Eurotiomycetidae</taxon>
        <taxon>Eurotiales</taxon>
        <taxon>Aspergillaceae</taxon>
        <taxon>Penicilliopsis</taxon>
    </lineage>
</organism>
<dbReference type="EMBL" id="KV878351">
    <property type="protein sequence ID" value="OJJ43624.1"/>
    <property type="molecule type" value="Genomic_DNA"/>
</dbReference>